<proteinExistence type="predicted"/>
<evidence type="ECO:0000313" key="1">
    <source>
        <dbReference type="EMBL" id="MFC5505869.1"/>
    </source>
</evidence>
<organism evidence="1 2">
    <name type="scientific">Bosea massiliensis</name>
    <dbReference type="NCBI Taxonomy" id="151419"/>
    <lineage>
        <taxon>Bacteria</taxon>
        <taxon>Pseudomonadati</taxon>
        <taxon>Pseudomonadota</taxon>
        <taxon>Alphaproteobacteria</taxon>
        <taxon>Hyphomicrobiales</taxon>
        <taxon>Boseaceae</taxon>
        <taxon>Bosea</taxon>
    </lineage>
</organism>
<protein>
    <recommendedName>
        <fullName evidence="3">Peptidase S74 domain-containing protein</fullName>
    </recommendedName>
</protein>
<sequence>MSQTPAPPPRASAETILVQTNKVGRIASQTHGLVQSLAQALLPESLEEPGESPVLATLEQVLQALTYQTEMLRRIEGRLDALERRRSR</sequence>
<accession>A0ABW0P4Y6</accession>
<comment type="caution">
    <text evidence="1">The sequence shown here is derived from an EMBL/GenBank/DDBJ whole genome shotgun (WGS) entry which is preliminary data.</text>
</comment>
<dbReference type="EMBL" id="JBHSLU010000024">
    <property type="protein sequence ID" value="MFC5505869.1"/>
    <property type="molecule type" value="Genomic_DNA"/>
</dbReference>
<keyword evidence="2" id="KW-1185">Reference proteome</keyword>
<gene>
    <name evidence="1" type="ORF">ACFPN9_11420</name>
</gene>
<reference evidence="2" key="1">
    <citation type="journal article" date="2019" name="Int. J. Syst. Evol. Microbiol.">
        <title>The Global Catalogue of Microorganisms (GCM) 10K type strain sequencing project: providing services to taxonomists for standard genome sequencing and annotation.</title>
        <authorList>
            <consortium name="The Broad Institute Genomics Platform"/>
            <consortium name="The Broad Institute Genome Sequencing Center for Infectious Disease"/>
            <person name="Wu L."/>
            <person name="Ma J."/>
        </authorList>
    </citation>
    <scope>NUCLEOTIDE SEQUENCE [LARGE SCALE GENOMIC DNA]</scope>
    <source>
        <strain evidence="2">CCUG 43117</strain>
    </source>
</reference>
<dbReference type="Proteomes" id="UP001596060">
    <property type="component" value="Unassembled WGS sequence"/>
</dbReference>
<name>A0ABW0P4Y6_9HYPH</name>
<evidence type="ECO:0008006" key="3">
    <source>
        <dbReference type="Google" id="ProtNLM"/>
    </source>
</evidence>
<evidence type="ECO:0000313" key="2">
    <source>
        <dbReference type="Proteomes" id="UP001596060"/>
    </source>
</evidence>